<dbReference type="AlphaFoldDB" id="A0AAW4HIV5"/>
<gene>
    <name evidence="1" type="ORF">J0J18_22110</name>
</gene>
<reference evidence="1" key="1">
    <citation type="submission" date="2021-03" db="EMBL/GenBank/DDBJ databases">
        <title>Study of the foodborne Vibrio vulnificus isolates from China.</title>
        <authorList>
            <person name="Zheng Z."/>
            <person name="Ye L."/>
        </authorList>
    </citation>
    <scope>NUCLEOTIDE SEQUENCE</scope>
    <source>
        <strain evidence="1">Vv1582</strain>
    </source>
</reference>
<comment type="caution">
    <text evidence="1">The sequence shown here is derived from an EMBL/GenBank/DDBJ whole genome shotgun (WGS) entry which is preliminary data.</text>
</comment>
<accession>A0AAW4HIV5</accession>
<dbReference type="RefSeq" id="WP_206623127.1">
    <property type="nucleotide sequence ID" value="NZ_JAFKOQ010000033.1"/>
</dbReference>
<protein>
    <submittedName>
        <fullName evidence="1">Uncharacterized protein</fullName>
    </submittedName>
</protein>
<name>A0AAW4HIV5_VIBVL</name>
<evidence type="ECO:0000313" key="1">
    <source>
        <dbReference type="EMBL" id="MBN8124421.1"/>
    </source>
</evidence>
<dbReference type="Proteomes" id="UP000664056">
    <property type="component" value="Unassembled WGS sequence"/>
</dbReference>
<sequence length="88" mass="10483">MEIIFQGPTFWLSEDEDKFFEWIYSLPNYKAITGCGLDLNLELSTPIEQSTVNQLFIIFKRWEIDFSPLKIFKELNNSHISWVNEYLS</sequence>
<organism evidence="1 2">
    <name type="scientific">Vibrio vulnificus</name>
    <dbReference type="NCBI Taxonomy" id="672"/>
    <lineage>
        <taxon>Bacteria</taxon>
        <taxon>Pseudomonadati</taxon>
        <taxon>Pseudomonadota</taxon>
        <taxon>Gammaproteobacteria</taxon>
        <taxon>Vibrionales</taxon>
        <taxon>Vibrionaceae</taxon>
        <taxon>Vibrio</taxon>
    </lineage>
</organism>
<dbReference type="EMBL" id="JAFKOQ010000033">
    <property type="protein sequence ID" value="MBN8124421.1"/>
    <property type="molecule type" value="Genomic_DNA"/>
</dbReference>
<proteinExistence type="predicted"/>
<evidence type="ECO:0000313" key="2">
    <source>
        <dbReference type="Proteomes" id="UP000664056"/>
    </source>
</evidence>